<evidence type="ECO:0000313" key="4">
    <source>
        <dbReference type="Proteomes" id="UP000809910"/>
    </source>
</evidence>
<sequence>MNKNINPKISFKNNIIMLGFGSIGKALLPLLLDTFDLHPSQITIITDNDTSKDIAQEFGVNFQIQTINSDNYLTIIGNQLKENDLLIAVSTGISTYSLIMLCDQKGALFINAATELWKEEFTLNDLSLEHRTNYMLREKILQLKGTTKKTALINHGANPGLVSHFVKQALWNIAIDNGISVSMPVTASDWAHLAKRLDIKVIHVAEQDSQVSALPKSPNEFINTWSIEGLILEGMQPAEIGWGTHEAHWPVDARAHTVGPRCSIYLTRPSASTFVRSWTPSIGAFQGFMITHPETTSISHYLTVHDGEQVLYRPTVHYAYNPCPDARLSLDELRGNEWQNPPKRRLLLNEIIDGGDELGVLLMGNQKGAYWFGSSLSIHEVRQLAPYNNATSLQVTAGMISAITWMIEHPNEGLLEPEEIDHQFILNSASRYLGTLAGYYTDWTPLKNRGNLYPEDVDLNDPWQFKNIRVG</sequence>
<comment type="caution">
    <text evidence="3">The sequence shown here is derived from an EMBL/GenBank/DDBJ whole genome shotgun (WGS) entry which is preliminary data.</text>
</comment>
<dbReference type="Gene3D" id="3.40.50.720">
    <property type="entry name" value="NAD(P)-binding Rossmann-like Domain"/>
    <property type="match status" value="1"/>
</dbReference>
<dbReference type="InterPro" id="IPR023181">
    <property type="entry name" value="Homospermid_syn-like_C"/>
</dbReference>
<feature type="domain" description="Saccharopine dehydrogenase-like C-terminal" evidence="2">
    <location>
        <begin position="156"/>
        <end position="433"/>
    </location>
</feature>
<evidence type="ECO:0000313" key="3">
    <source>
        <dbReference type="EMBL" id="MBL7527316.1"/>
    </source>
</evidence>
<dbReference type="Gene3D" id="3.30.360.30">
    <property type="entry name" value="homospermidine synthase like"/>
    <property type="match status" value="1"/>
</dbReference>
<dbReference type="InterPro" id="IPR032095">
    <property type="entry name" value="Sacchrp_dh-like_C"/>
</dbReference>
<dbReference type="Pfam" id="PF03435">
    <property type="entry name" value="Sacchrp_dh_NADP"/>
    <property type="match status" value="1"/>
</dbReference>
<gene>
    <name evidence="3" type="ORF">I5282_12150</name>
</gene>
<evidence type="ECO:0000259" key="1">
    <source>
        <dbReference type="Pfam" id="PF03435"/>
    </source>
</evidence>
<feature type="domain" description="Saccharopine dehydrogenase NADP binding" evidence="1">
    <location>
        <begin position="15"/>
        <end position="148"/>
    </location>
</feature>
<protein>
    <submittedName>
        <fullName evidence="3">Homospermidine synthase</fullName>
    </submittedName>
</protein>
<proteinExistence type="predicted"/>
<dbReference type="Pfam" id="PF16653">
    <property type="entry name" value="Sacchrp_dh_C"/>
    <property type="match status" value="1"/>
</dbReference>
<dbReference type="RefSeq" id="WP_203112253.1">
    <property type="nucleotide sequence ID" value="NZ_JADOBG010000022.1"/>
</dbReference>
<dbReference type="Proteomes" id="UP000809910">
    <property type="component" value="Unassembled WGS sequence"/>
</dbReference>
<dbReference type="EMBL" id="JADWVN010000026">
    <property type="protein sequence ID" value="MBL7527316.1"/>
    <property type="molecule type" value="Genomic_DNA"/>
</dbReference>
<accession>A0ABS1WD84</accession>
<name>A0ABS1WD84_9GAMM</name>
<organism evidence="3 4">
    <name type="scientific">Legionella bononiensis</name>
    <dbReference type="NCBI Taxonomy" id="2793102"/>
    <lineage>
        <taxon>Bacteria</taxon>
        <taxon>Pseudomonadati</taxon>
        <taxon>Pseudomonadota</taxon>
        <taxon>Gammaproteobacteria</taxon>
        <taxon>Legionellales</taxon>
        <taxon>Legionellaceae</taxon>
        <taxon>Legionella</taxon>
    </lineage>
</organism>
<evidence type="ECO:0000259" key="2">
    <source>
        <dbReference type="Pfam" id="PF16653"/>
    </source>
</evidence>
<reference evidence="3 4" key="1">
    <citation type="submission" date="2020-12" db="EMBL/GenBank/DDBJ databases">
        <title>WGS of Legionella: environmental sample.</title>
        <authorList>
            <person name="Cristino S."/>
            <person name="Girolamini L."/>
            <person name="Salaris S."/>
            <person name="Pascale M.R."/>
            <person name="Mazzotta M."/>
            <person name="Orsini M."/>
            <person name="Grottola A."/>
        </authorList>
    </citation>
    <scope>NUCLEOTIDE SEQUENCE [LARGE SCALE GENOMIC DNA]</scope>
    <source>
        <strain evidence="3 4">30cs62</strain>
    </source>
</reference>
<keyword evidence="4" id="KW-1185">Reference proteome</keyword>
<dbReference type="InterPro" id="IPR005097">
    <property type="entry name" value="Sacchrp_dh_NADP-bd"/>
</dbReference>